<dbReference type="EMBL" id="JAAALK010000282">
    <property type="protein sequence ID" value="KAG8077844.1"/>
    <property type="molecule type" value="Genomic_DNA"/>
</dbReference>
<comment type="caution">
    <text evidence="2">The sequence shown here is derived from an EMBL/GenBank/DDBJ whole genome shotgun (WGS) entry which is preliminary data.</text>
</comment>
<name>A0A8J5TEA4_ZIZPA</name>
<reference evidence="2" key="1">
    <citation type="journal article" date="2021" name="bioRxiv">
        <title>Whole Genome Assembly and Annotation of Northern Wild Rice, Zizania palustris L., Supports a Whole Genome Duplication in the Zizania Genus.</title>
        <authorList>
            <person name="Haas M."/>
            <person name="Kono T."/>
            <person name="Macchietto M."/>
            <person name="Millas R."/>
            <person name="McGilp L."/>
            <person name="Shao M."/>
            <person name="Duquette J."/>
            <person name="Hirsch C.N."/>
            <person name="Kimball J."/>
        </authorList>
    </citation>
    <scope>NUCLEOTIDE SEQUENCE</scope>
    <source>
        <tissue evidence="2">Fresh leaf tissue</tissue>
    </source>
</reference>
<sequence>MLTKQKSPQIAYIFNYIRIFMQWKQLGDTVKVETWVGAHDEDSREFPKLTDLKSATVAKYVRTCLTPRCPGVDIEQHVNNVKYIGWILEKSAMNCLPPLYQHGICCKPRHLCNIKAGIVITKEMWLTYM</sequence>
<dbReference type="Proteomes" id="UP000729402">
    <property type="component" value="Unassembled WGS sequence"/>
</dbReference>
<keyword evidence="3" id="KW-1185">Reference proteome</keyword>
<dbReference type="PANTHER" id="PTHR31727">
    <property type="entry name" value="OLEOYL-ACYL CARRIER PROTEIN THIOESTERASE 1, CHLOROPLASTIC"/>
    <property type="match status" value="1"/>
</dbReference>
<evidence type="ECO:0000313" key="3">
    <source>
        <dbReference type="Proteomes" id="UP000729402"/>
    </source>
</evidence>
<dbReference type="PANTHER" id="PTHR31727:SF3">
    <property type="entry name" value="ACYL-[ACYL-CARRIER-PROTEIN] HYDROLASE"/>
    <property type="match status" value="1"/>
</dbReference>
<reference evidence="2" key="2">
    <citation type="submission" date="2021-02" db="EMBL/GenBank/DDBJ databases">
        <authorList>
            <person name="Kimball J.A."/>
            <person name="Haas M.W."/>
            <person name="Macchietto M."/>
            <person name="Kono T."/>
            <person name="Duquette J."/>
            <person name="Shao M."/>
        </authorList>
    </citation>
    <scope>NUCLEOTIDE SEQUENCE</scope>
    <source>
        <tissue evidence="2">Fresh leaf tissue</tissue>
    </source>
</reference>
<dbReference type="OrthoDB" id="618395at2759"/>
<gene>
    <name evidence="2" type="ORF">GUJ93_ZPchr0007g3729</name>
</gene>
<dbReference type="GO" id="GO:0000036">
    <property type="term" value="F:acyl carrier activity"/>
    <property type="evidence" value="ECO:0007669"/>
    <property type="project" value="TreeGrafter"/>
</dbReference>
<dbReference type="InterPro" id="IPR045023">
    <property type="entry name" value="FATA/B"/>
</dbReference>
<dbReference type="AlphaFoldDB" id="A0A8J5TEA4"/>
<dbReference type="Pfam" id="PF20791">
    <property type="entry name" value="Acyl-ACP_TE_C"/>
    <property type="match status" value="1"/>
</dbReference>
<proteinExistence type="predicted"/>
<evidence type="ECO:0000313" key="2">
    <source>
        <dbReference type="EMBL" id="KAG8077844.1"/>
    </source>
</evidence>
<feature type="domain" description="Acyl-ACP thioesterase-like C-terminal" evidence="1">
    <location>
        <begin position="58"/>
        <end position="96"/>
    </location>
</feature>
<accession>A0A8J5TEA4</accession>
<dbReference type="GO" id="GO:0016297">
    <property type="term" value="F:fatty acyl-[ACP] hydrolase activity"/>
    <property type="evidence" value="ECO:0007669"/>
    <property type="project" value="InterPro"/>
</dbReference>
<dbReference type="InterPro" id="IPR049427">
    <property type="entry name" value="Acyl-ACP_TE_C"/>
</dbReference>
<protein>
    <recommendedName>
        <fullName evidence="1">Acyl-ACP thioesterase-like C-terminal domain-containing protein</fullName>
    </recommendedName>
</protein>
<organism evidence="2 3">
    <name type="scientific">Zizania palustris</name>
    <name type="common">Northern wild rice</name>
    <dbReference type="NCBI Taxonomy" id="103762"/>
    <lineage>
        <taxon>Eukaryota</taxon>
        <taxon>Viridiplantae</taxon>
        <taxon>Streptophyta</taxon>
        <taxon>Embryophyta</taxon>
        <taxon>Tracheophyta</taxon>
        <taxon>Spermatophyta</taxon>
        <taxon>Magnoliopsida</taxon>
        <taxon>Liliopsida</taxon>
        <taxon>Poales</taxon>
        <taxon>Poaceae</taxon>
        <taxon>BOP clade</taxon>
        <taxon>Oryzoideae</taxon>
        <taxon>Oryzeae</taxon>
        <taxon>Zizaniinae</taxon>
        <taxon>Zizania</taxon>
    </lineage>
</organism>
<evidence type="ECO:0000259" key="1">
    <source>
        <dbReference type="Pfam" id="PF20791"/>
    </source>
</evidence>